<feature type="transmembrane region" description="Helical" evidence="1">
    <location>
        <begin position="83"/>
        <end position="104"/>
    </location>
</feature>
<evidence type="ECO:0000313" key="3">
    <source>
        <dbReference type="Proteomes" id="UP000219669"/>
    </source>
</evidence>
<evidence type="ECO:0000256" key="1">
    <source>
        <dbReference type="SAM" id="Phobius"/>
    </source>
</evidence>
<feature type="transmembrane region" description="Helical" evidence="1">
    <location>
        <begin position="54"/>
        <end position="71"/>
    </location>
</feature>
<dbReference type="AlphaFoldDB" id="A0A286ES24"/>
<keyword evidence="1" id="KW-0472">Membrane</keyword>
<dbReference type="InterPro" id="IPR009732">
    <property type="entry name" value="DUF1304"/>
</dbReference>
<accession>A0A286ES24</accession>
<evidence type="ECO:0000313" key="2">
    <source>
        <dbReference type="EMBL" id="SOD73732.1"/>
    </source>
</evidence>
<organism evidence="2 3">
    <name type="scientific">Alysiella filiformis DSM 16848</name>
    <dbReference type="NCBI Taxonomy" id="1120981"/>
    <lineage>
        <taxon>Bacteria</taxon>
        <taxon>Pseudomonadati</taxon>
        <taxon>Pseudomonadota</taxon>
        <taxon>Betaproteobacteria</taxon>
        <taxon>Neisseriales</taxon>
        <taxon>Neisseriaceae</taxon>
        <taxon>Alysiella</taxon>
    </lineage>
</organism>
<dbReference type="Pfam" id="PF06993">
    <property type="entry name" value="DUF1304"/>
    <property type="match status" value="1"/>
</dbReference>
<gene>
    <name evidence="2" type="ORF">SAMN02746062_02285</name>
</gene>
<feature type="transmembrane region" description="Helical" evidence="1">
    <location>
        <begin position="110"/>
        <end position="129"/>
    </location>
</feature>
<protein>
    <submittedName>
        <fullName evidence="2">Putative membrane protein</fullName>
    </submittedName>
</protein>
<dbReference type="RefSeq" id="WP_097115222.1">
    <property type="nucleotide sequence ID" value="NZ_CP083931.1"/>
</dbReference>
<dbReference type="OrthoDB" id="8613764at2"/>
<sequence>MLLALATLFALAAAIVHGYIFYLEVVAFGTQAFRKTFHTQPEHEPFLRAPFNNLGVYNLALAVFTILGVAFRLSAHSPYGQGFALGLMMCALGTMAVAGAYLFVTAADKRVPALVQMVPAILGLICLGFA</sequence>
<name>A0A286ES24_9NEIS</name>
<keyword evidence="1" id="KW-0812">Transmembrane</keyword>
<keyword evidence="1" id="KW-1133">Transmembrane helix</keyword>
<dbReference type="Proteomes" id="UP000219669">
    <property type="component" value="Unassembled WGS sequence"/>
</dbReference>
<proteinExistence type="predicted"/>
<keyword evidence="3" id="KW-1185">Reference proteome</keyword>
<dbReference type="EMBL" id="OCNF01000035">
    <property type="protein sequence ID" value="SOD73732.1"/>
    <property type="molecule type" value="Genomic_DNA"/>
</dbReference>
<reference evidence="2 3" key="1">
    <citation type="submission" date="2017-09" db="EMBL/GenBank/DDBJ databases">
        <authorList>
            <person name="Ehlers B."/>
            <person name="Leendertz F.H."/>
        </authorList>
    </citation>
    <scope>NUCLEOTIDE SEQUENCE [LARGE SCALE GENOMIC DNA]</scope>
    <source>
        <strain evidence="2 3">DSM 16848</strain>
    </source>
</reference>